<dbReference type="AlphaFoldDB" id="A0A8J5BW94"/>
<evidence type="ECO:0000256" key="7">
    <source>
        <dbReference type="ARBA" id="ARBA00022786"/>
    </source>
</evidence>
<proteinExistence type="predicted"/>
<accession>A0A8J5BW94</accession>
<keyword evidence="4 11" id="KW-0808">Transferase</keyword>
<evidence type="ECO:0000259" key="12">
    <source>
        <dbReference type="PROSITE" id="PS50089"/>
    </source>
</evidence>
<keyword evidence="8 11" id="KW-0862">Zinc</keyword>
<evidence type="ECO:0000256" key="2">
    <source>
        <dbReference type="ARBA" id="ARBA00004308"/>
    </source>
</evidence>
<evidence type="ECO:0000256" key="1">
    <source>
        <dbReference type="ARBA" id="ARBA00000900"/>
    </source>
</evidence>
<keyword evidence="5 11" id="KW-0479">Metal-binding</keyword>
<gene>
    <name evidence="13" type="ORF">ZIOFF_072757</name>
</gene>
<dbReference type="Gene3D" id="3.30.40.10">
    <property type="entry name" value="Zinc/RING finger domain, C3HC4 (zinc finger)"/>
    <property type="match status" value="1"/>
</dbReference>
<dbReference type="GO" id="GO:0061630">
    <property type="term" value="F:ubiquitin protein ligase activity"/>
    <property type="evidence" value="ECO:0007669"/>
    <property type="project" value="UniProtKB-UniRule"/>
</dbReference>
<keyword evidence="6 10" id="KW-0863">Zinc-finger</keyword>
<keyword evidence="14" id="KW-1185">Reference proteome</keyword>
<dbReference type="GO" id="GO:0016567">
    <property type="term" value="P:protein ubiquitination"/>
    <property type="evidence" value="ECO:0007669"/>
    <property type="project" value="UniProtKB-UniPathway"/>
</dbReference>
<organism evidence="13 14">
    <name type="scientific">Zingiber officinale</name>
    <name type="common">Ginger</name>
    <name type="synonym">Amomum zingiber</name>
    <dbReference type="NCBI Taxonomy" id="94328"/>
    <lineage>
        <taxon>Eukaryota</taxon>
        <taxon>Viridiplantae</taxon>
        <taxon>Streptophyta</taxon>
        <taxon>Embryophyta</taxon>
        <taxon>Tracheophyta</taxon>
        <taxon>Spermatophyta</taxon>
        <taxon>Magnoliopsida</taxon>
        <taxon>Liliopsida</taxon>
        <taxon>Zingiberales</taxon>
        <taxon>Zingiberaceae</taxon>
        <taxon>Zingiber</taxon>
    </lineage>
</organism>
<dbReference type="Proteomes" id="UP000734854">
    <property type="component" value="Unassembled WGS sequence"/>
</dbReference>
<dbReference type="GO" id="GO:0005789">
    <property type="term" value="C:endoplasmic reticulum membrane"/>
    <property type="evidence" value="ECO:0007669"/>
    <property type="project" value="UniProtKB-SubCell"/>
</dbReference>
<name>A0A8J5BW94_ZINOF</name>
<evidence type="ECO:0000256" key="6">
    <source>
        <dbReference type="ARBA" id="ARBA00022771"/>
    </source>
</evidence>
<dbReference type="UniPathway" id="UPA00143"/>
<reference evidence="13 14" key="1">
    <citation type="submission" date="2020-08" db="EMBL/GenBank/DDBJ databases">
        <title>Plant Genome Project.</title>
        <authorList>
            <person name="Zhang R.-G."/>
        </authorList>
    </citation>
    <scope>NUCLEOTIDE SEQUENCE [LARGE SCALE GENOMIC DNA]</scope>
    <source>
        <tissue evidence="13">Rhizome</tissue>
    </source>
</reference>
<dbReference type="EC" id="2.3.2.27" evidence="11"/>
<keyword evidence="11" id="KW-0256">Endoplasmic reticulum</keyword>
<dbReference type="PROSITE" id="PS00518">
    <property type="entry name" value="ZF_RING_1"/>
    <property type="match status" value="1"/>
</dbReference>
<dbReference type="SMART" id="SM00184">
    <property type="entry name" value="RING"/>
    <property type="match status" value="1"/>
</dbReference>
<comment type="pathway">
    <text evidence="3 11">Protein modification; protein ubiquitination.</text>
</comment>
<comment type="subcellular location">
    <subcellularLocation>
        <location evidence="2">Endomembrane system</location>
    </subcellularLocation>
    <subcellularLocation>
        <location evidence="11">Endoplasmic reticulum membrane</location>
        <topology evidence="11">Single-pass type IV membrane protein</topology>
    </subcellularLocation>
</comment>
<evidence type="ECO:0000256" key="11">
    <source>
        <dbReference type="RuleBase" id="RU369090"/>
    </source>
</evidence>
<dbReference type="InterPro" id="IPR013083">
    <property type="entry name" value="Znf_RING/FYVE/PHD"/>
</dbReference>
<sequence length="335" mass="36944">MTRAKLLATCVRTRRSCGAAQGSRVGPLATHGRRRWAVDQGHPRVRTGAAISIARLRTSSPNSAAGSLPPLDGAASHRLLRPLRWRTLILSCSWRFRFSAAFEALSSGIRRSVRFVACVEIAEYVPEPFSTDACMVSSTMDKPRDGDPPACNTQDDTAPVTMMSGCFDCSICLDLVVDPVVTFCGHLFCWPCIYKWMQAKSMSNQQCPVCKAFLSQDTIVPLFGRGRDSGAKVASGVPLRPAMNFNRNNLARNLAQESQFRHHVNDSIADNSSPLMTDIGGLAIAVLPWFHSRQYALTLSGNNPRLQRQQLQVVNSLHQIWVFLFCCAVVCLLLF</sequence>
<dbReference type="InterPro" id="IPR018957">
    <property type="entry name" value="Znf_C3HC4_RING-type"/>
</dbReference>
<dbReference type="GO" id="GO:0008270">
    <property type="term" value="F:zinc ion binding"/>
    <property type="evidence" value="ECO:0007669"/>
    <property type="project" value="UniProtKB-KW"/>
</dbReference>
<keyword evidence="9" id="KW-0472">Membrane</keyword>
<evidence type="ECO:0000313" key="14">
    <source>
        <dbReference type="Proteomes" id="UP000734854"/>
    </source>
</evidence>
<dbReference type="InterPro" id="IPR017907">
    <property type="entry name" value="Znf_RING_CS"/>
</dbReference>
<evidence type="ECO:0000256" key="5">
    <source>
        <dbReference type="ARBA" id="ARBA00022723"/>
    </source>
</evidence>
<keyword evidence="7 11" id="KW-0833">Ubl conjugation pathway</keyword>
<evidence type="ECO:0000313" key="13">
    <source>
        <dbReference type="EMBL" id="KAG6468186.1"/>
    </source>
</evidence>
<dbReference type="InterPro" id="IPR045103">
    <property type="entry name" value="RNF5/RNF185-like"/>
</dbReference>
<evidence type="ECO:0000256" key="10">
    <source>
        <dbReference type="PROSITE-ProRule" id="PRU00175"/>
    </source>
</evidence>
<protein>
    <recommendedName>
        <fullName evidence="11">E3 ubiquitin-protein ligase RMA</fullName>
        <ecNumber evidence="11">2.3.2.27</ecNumber>
    </recommendedName>
    <alternativeName>
        <fullName evidence="11">Protein RING membrane-anchor</fullName>
    </alternativeName>
    <alternativeName>
        <fullName evidence="11">RING-type E3 ubiquitin transferase RMA</fullName>
    </alternativeName>
</protein>
<dbReference type="PROSITE" id="PS50089">
    <property type="entry name" value="ZF_RING_2"/>
    <property type="match status" value="1"/>
</dbReference>
<comment type="catalytic activity">
    <reaction evidence="1 11">
        <text>S-ubiquitinyl-[E2 ubiquitin-conjugating enzyme]-L-cysteine + [acceptor protein]-L-lysine = [E2 ubiquitin-conjugating enzyme]-L-cysteine + N(6)-ubiquitinyl-[acceptor protein]-L-lysine.</text>
        <dbReference type="EC" id="2.3.2.27"/>
    </reaction>
</comment>
<feature type="domain" description="RING-type" evidence="12">
    <location>
        <begin position="169"/>
        <end position="211"/>
    </location>
</feature>
<dbReference type="PANTHER" id="PTHR12313">
    <property type="entry name" value="E3 UBIQUITIN-PROTEIN LIGASE RNF5-RELATED"/>
    <property type="match status" value="1"/>
</dbReference>
<evidence type="ECO:0000256" key="8">
    <source>
        <dbReference type="ARBA" id="ARBA00022833"/>
    </source>
</evidence>
<dbReference type="Pfam" id="PF00097">
    <property type="entry name" value="zf-C3HC4"/>
    <property type="match status" value="1"/>
</dbReference>
<comment type="caution">
    <text evidence="13">The sequence shown here is derived from an EMBL/GenBank/DDBJ whole genome shotgun (WGS) entry which is preliminary data.</text>
</comment>
<evidence type="ECO:0000256" key="9">
    <source>
        <dbReference type="ARBA" id="ARBA00023136"/>
    </source>
</evidence>
<dbReference type="InterPro" id="IPR001841">
    <property type="entry name" value="Znf_RING"/>
</dbReference>
<dbReference type="GO" id="GO:0006511">
    <property type="term" value="P:ubiquitin-dependent protein catabolic process"/>
    <property type="evidence" value="ECO:0007669"/>
    <property type="project" value="UniProtKB-UniRule"/>
</dbReference>
<evidence type="ECO:0000256" key="3">
    <source>
        <dbReference type="ARBA" id="ARBA00004906"/>
    </source>
</evidence>
<comment type="domain">
    <text evidence="11">The RING-type zinc finger domain is responsible for E3 ligase activity.</text>
</comment>
<evidence type="ECO:0000256" key="4">
    <source>
        <dbReference type="ARBA" id="ARBA00022679"/>
    </source>
</evidence>
<dbReference type="SUPFAM" id="SSF57850">
    <property type="entry name" value="RING/U-box"/>
    <property type="match status" value="1"/>
</dbReference>
<dbReference type="EMBL" id="JACMSC010000022">
    <property type="protein sequence ID" value="KAG6468186.1"/>
    <property type="molecule type" value="Genomic_DNA"/>
</dbReference>
<comment type="function">
    <text evidence="11">E3 ubiquitin-protein ligase.</text>
</comment>